<dbReference type="PROSITE" id="PS50089">
    <property type="entry name" value="ZF_RING_2"/>
    <property type="match status" value="1"/>
</dbReference>
<organism evidence="4 5">
    <name type="scientific">Datura stramonium</name>
    <name type="common">Jimsonweed</name>
    <name type="synonym">Common thornapple</name>
    <dbReference type="NCBI Taxonomy" id="4076"/>
    <lineage>
        <taxon>Eukaryota</taxon>
        <taxon>Viridiplantae</taxon>
        <taxon>Streptophyta</taxon>
        <taxon>Embryophyta</taxon>
        <taxon>Tracheophyta</taxon>
        <taxon>Spermatophyta</taxon>
        <taxon>Magnoliopsida</taxon>
        <taxon>eudicotyledons</taxon>
        <taxon>Gunneridae</taxon>
        <taxon>Pentapetalae</taxon>
        <taxon>asterids</taxon>
        <taxon>lamiids</taxon>
        <taxon>Solanales</taxon>
        <taxon>Solanaceae</taxon>
        <taxon>Solanoideae</taxon>
        <taxon>Datureae</taxon>
        <taxon>Datura</taxon>
    </lineage>
</organism>
<evidence type="ECO:0000256" key="1">
    <source>
        <dbReference type="PROSITE-ProRule" id="PRU00175"/>
    </source>
</evidence>
<dbReference type="Pfam" id="PF13639">
    <property type="entry name" value="zf-RING_2"/>
    <property type="match status" value="1"/>
</dbReference>
<evidence type="ECO:0000256" key="2">
    <source>
        <dbReference type="SAM" id="Phobius"/>
    </source>
</evidence>
<dbReference type="SMART" id="SM01197">
    <property type="entry name" value="FANCL_C"/>
    <property type="match status" value="1"/>
</dbReference>
<dbReference type="SUPFAM" id="SSF57850">
    <property type="entry name" value="RING/U-box"/>
    <property type="match status" value="1"/>
</dbReference>
<sequence>MFTSSSPPPPPPLTQITSNSLKNIIHNILSYNSNIMLAAIISLLLVILFILLLHIYAKWFLVQTRRRSTRNSLSSPFHNLHSFINVDSDFASDFPTKGLEKSTISSIPLFVYKEENDDDDELECIICLSLLEDEDVCRKLPKCSHAFHVECIDMWLHSHSTCPICRAPVLTDKCESKI</sequence>
<comment type="caution">
    <text evidence="4">The sequence shown here is derived from an EMBL/GenBank/DDBJ whole genome shotgun (WGS) entry which is preliminary data.</text>
</comment>
<dbReference type="PANTHER" id="PTHR45676:SF154">
    <property type="entry name" value="RING-H2 FINGER PROTEIN ATL63-LIKE"/>
    <property type="match status" value="1"/>
</dbReference>
<keyword evidence="5" id="KW-1185">Reference proteome</keyword>
<accession>A0ABS8V8G1</accession>
<dbReference type="SMART" id="SM00184">
    <property type="entry name" value="RING"/>
    <property type="match status" value="1"/>
</dbReference>
<evidence type="ECO:0000313" key="4">
    <source>
        <dbReference type="EMBL" id="MCD9643024.1"/>
    </source>
</evidence>
<keyword evidence="1" id="KW-0863">Zinc-finger</keyword>
<keyword evidence="1" id="KW-0862">Zinc</keyword>
<dbReference type="CDD" id="cd16461">
    <property type="entry name" value="RING-H2_EL5-like"/>
    <property type="match status" value="1"/>
</dbReference>
<evidence type="ECO:0000313" key="5">
    <source>
        <dbReference type="Proteomes" id="UP000823775"/>
    </source>
</evidence>
<dbReference type="InterPro" id="IPR013083">
    <property type="entry name" value="Znf_RING/FYVE/PHD"/>
</dbReference>
<gene>
    <name evidence="4" type="ORF">HAX54_030128</name>
</gene>
<feature type="domain" description="RING-type" evidence="3">
    <location>
        <begin position="124"/>
        <end position="166"/>
    </location>
</feature>
<keyword evidence="2" id="KW-1133">Transmembrane helix</keyword>
<reference evidence="4 5" key="1">
    <citation type="journal article" date="2021" name="BMC Genomics">
        <title>Datura genome reveals duplications of psychoactive alkaloid biosynthetic genes and high mutation rate following tissue culture.</title>
        <authorList>
            <person name="Rajewski A."/>
            <person name="Carter-House D."/>
            <person name="Stajich J."/>
            <person name="Litt A."/>
        </authorList>
    </citation>
    <scope>NUCLEOTIDE SEQUENCE [LARGE SCALE GENOMIC DNA]</scope>
    <source>
        <strain evidence="4">AR-01</strain>
    </source>
</reference>
<dbReference type="InterPro" id="IPR001841">
    <property type="entry name" value="Znf_RING"/>
</dbReference>
<proteinExistence type="predicted"/>
<dbReference type="PANTHER" id="PTHR45676">
    <property type="entry name" value="RING-H2 FINGER PROTEIN ATL51-RELATED"/>
    <property type="match status" value="1"/>
</dbReference>
<dbReference type="Proteomes" id="UP000823775">
    <property type="component" value="Unassembled WGS sequence"/>
</dbReference>
<feature type="transmembrane region" description="Helical" evidence="2">
    <location>
        <begin position="35"/>
        <end position="57"/>
    </location>
</feature>
<dbReference type="EMBL" id="JACEIK010003761">
    <property type="protein sequence ID" value="MCD9643024.1"/>
    <property type="molecule type" value="Genomic_DNA"/>
</dbReference>
<keyword evidence="2" id="KW-0472">Membrane</keyword>
<keyword evidence="1" id="KW-0479">Metal-binding</keyword>
<name>A0ABS8V8G1_DATST</name>
<keyword evidence="2" id="KW-0812">Transmembrane</keyword>
<protein>
    <recommendedName>
        <fullName evidence="3">RING-type domain-containing protein</fullName>
    </recommendedName>
</protein>
<dbReference type="Gene3D" id="3.30.40.10">
    <property type="entry name" value="Zinc/RING finger domain, C3HC4 (zinc finger)"/>
    <property type="match status" value="1"/>
</dbReference>
<evidence type="ECO:0000259" key="3">
    <source>
        <dbReference type="PROSITE" id="PS50089"/>
    </source>
</evidence>